<sequence>MDPVLQRLGDVTIQRLEKPRESKVGPQNIPVEKPKENKDEIHSSPEEESGDETSLTIPGLNKRPNLNLPNDISVKKFKFNSNDVSLGKKCDDLMTNFSETEMSDYDSESELEDSEEEPPDMDPGSTSQINIIPKPSPVKEHSQIPSQLASNSEDEASSSTSFFEKLVQQNSAPVPILSVPSTSSSSTAPTPTKQNSEALSEEDYDIDIKEKLKEMGEISFETVKKGEKPKKTEVVENEVVVTTKKMGLDGEEIPGLPKGIALRRNIREVMDETKLDESTLAAQRQEAERLRRVQEQQRLLRELQRQAAQERMQNRVISMLQGNQFSKPGTSNQTRIGNTVLVKLPNGQTKPMTRIPKRPFELLRVPKNMAHGPMGAPRSNRSLLTAKRIPTGADLTPSVSIAPVNKKMMPPLLQRHDDSDSESDERKIMSPPLSMKPKSKTPVQTIDISSDDDCIVVSEPEDEEEETDHDDPTNSGMHTNDQFNQPDEQGRVLVNVGHPEGEPDVFVAPQISRIIKPHQIGGVRFLYDNVVESTSRFESSSGFGCILAHSMGLGKTLQIVTFSDIFLRHTSAKTILCIMPINTLQNWMAEFNMWVPTEENASNCPLFAHGEVRGRNFNLHVLNDSHKTLVARAKVIHEWRTNGGVLLIGYEQFRLLSQRKMPKSRRKINPELDDERNMKLFDEVQTALIKPGPDLVICDEGHRIKNSHASISQALKQMETKRRVVLTGYPLQNNLMEYWCMVDFVRPNYLGSKTEFCNMFERPIMNGQCIDSTEADIKLMRYRAHVLHSLLLGFVQRRSHAVLQTALPQKEEYVLLCRMSPFQRTLYETFMNEVVRVQAVPNPLKAFAVCCKIWNHPDVLYNFLKKRAGAGEAVDIDLEEVGGPPVSKAPNEKPEKPPPKSKRKAPAKGKNGKPAASVTPYNNTLENAANPQPPPSTSTASLNNFATSSPITSFSNALSQQGKIKVESNQDSATNIQDISNNFPDTILQPYYDQEFDQNAQFPSSFPNTNNSYSYPNASGSSEYNTEFNLSGETQKTNFLNLDAQTSSLTPLTSLSSEISLTPLTSKTKDLTIGNTSSTLTSLNTASTSLTPLNHASTSLTPLKNSTAIALESGNNSLQNNTGELMEIGNNANQNNSGYGQNQQGQFNMENNQSNYQNDYHQNWNWNQTQDATNYDPQSDYFGPPHNQFNPHVSNTNANSWIKKEDNKSLVSSKSETSNDVKPKINIISDIKLPPVFTSPTTPSEKKINIISDIKIEPKLEEGLVMPPLTPFKTEIKSEVKNEIKSEVKTEEEIKLPPIQENPFAKMNPLALQGSKEDSGIPYDWAIELLKDYIPGHIENSAKMGILFCIIRESIALGDRLLVFSQSLITLDLIEQFLQMNLVPGETFNWAKNSSYYRLDGSTSALEREKLINEFNSNPKIHLFLVSTRAGSLGINLVGANRVVVLDASWNPCHDTQAVCRVYRYGQRKPCFVYRLVVDNCLEKKIYDRQINKQGMSDRVVDECNPDAHLTLKDVSTLCWDDKMDEGEEKDWAHVRDNYIDVVLQKVLEKYGKSLNKEPFQHESLLVDRKEKQLSQQEKRLAKKGYEREKQASRQPAYSLMGSSRGHRPVASVRPMQQGERPSRWIPAEHWQRQGMTAQEMTLPLDVVIPTNQPEKGNIVLKAGQKVLVLKSPKGVYMQLESGKIVAIKTAIKVKGKSDDGSGSESSKMAKPPLLPPSIKGNPSLSVLPQKRMVKPFVPGTAKFGVQSVKQSVPNLVSRIRSIQKKVQAGKTKPQNVGNEIAKSLTTREDGVPASTSDDEHRETPQLSLDRMKKLAMSHTQDSNDDIEKRISQLKKNISIQRVSTQGAPKAPPQQTTPPQSQATSSQLRPVLDEEEKEESSPENSGDHLDHSNSSMLGDTPFQDTLDSITSAYQATNDDNLESFEDDVSETSDHKHQEQSEISDHSDDVTYVSDQSPTSQYQSQTPNPQPTTSTHSDQVKPEGQEYNYNNYYNYTAPPYHAPPPQGYAYPPQPPPQPYDMMGYPPQPQQPQYNYGYQGYPPPPQPHYPPHPPPQPGYDYSGQAPPPAQPIYPGYNPYPQQYPPPPPPQGMYPPPPTTTPAAPYGEYPQYAPPVNNAAPPPTQYYPNS</sequence>
<feature type="compositionally biased region" description="Basic and acidic residues" evidence="10">
    <location>
        <begin position="32"/>
        <end position="45"/>
    </location>
</feature>
<organism evidence="13 14">
    <name type="scientific">Psylliodes chrysocephalus</name>
    <dbReference type="NCBI Taxonomy" id="3402493"/>
    <lineage>
        <taxon>Eukaryota</taxon>
        <taxon>Metazoa</taxon>
        <taxon>Ecdysozoa</taxon>
        <taxon>Arthropoda</taxon>
        <taxon>Hexapoda</taxon>
        <taxon>Insecta</taxon>
        <taxon>Pterygota</taxon>
        <taxon>Neoptera</taxon>
        <taxon>Endopterygota</taxon>
        <taxon>Coleoptera</taxon>
        <taxon>Polyphaga</taxon>
        <taxon>Cucujiformia</taxon>
        <taxon>Chrysomeloidea</taxon>
        <taxon>Chrysomelidae</taxon>
        <taxon>Galerucinae</taxon>
        <taxon>Alticini</taxon>
        <taxon>Psylliodes</taxon>
    </lineage>
</organism>
<evidence type="ECO:0000256" key="6">
    <source>
        <dbReference type="ARBA" id="ARBA00022840"/>
    </source>
</evidence>
<feature type="region of interest" description="Disordered" evidence="10">
    <location>
        <begin position="1766"/>
        <end position="1806"/>
    </location>
</feature>
<feature type="compositionally biased region" description="Acidic residues" evidence="10">
    <location>
        <begin position="101"/>
        <end position="120"/>
    </location>
</feature>
<reference evidence="13" key="1">
    <citation type="submission" date="2022-01" db="EMBL/GenBank/DDBJ databases">
        <authorList>
            <person name="King R."/>
        </authorList>
    </citation>
    <scope>NUCLEOTIDE SEQUENCE</scope>
</reference>
<dbReference type="InterPro" id="IPR027417">
    <property type="entry name" value="P-loop_NTPase"/>
</dbReference>
<feature type="compositionally biased region" description="Polar residues" evidence="10">
    <location>
        <begin position="919"/>
        <end position="930"/>
    </location>
</feature>
<dbReference type="InterPro" id="IPR014001">
    <property type="entry name" value="Helicase_ATP-bd"/>
</dbReference>
<dbReference type="InterPro" id="IPR044574">
    <property type="entry name" value="ARIP4-like"/>
</dbReference>
<feature type="compositionally biased region" description="Basic and acidic residues" evidence="10">
    <location>
        <begin position="414"/>
        <end position="428"/>
    </location>
</feature>
<feature type="compositionally biased region" description="Basic and acidic residues" evidence="10">
    <location>
        <begin position="1931"/>
        <end position="1948"/>
    </location>
</feature>
<evidence type="ECO:0000313" key="14">
    <source>
        <dbReference type="Proteomes" id="UP001153636"/>
    </source>
</evidence>
<dbReference type="GO" id="GO:0016887">
    <property type="term" value="F:ATP hydrolysis activity"/>
    <property type="evidence" value="ECO:0007669"/>
    <property type="project" value="InterPro"/>
</dbReference>
<dbReference type="PROSITE" id="PS51194">
    <property type="entry name" value="HELICASE_CTER"/>
    <property type="match status" value="1"/>
</dbReference>
<feature type="compositionally biased region" description="Low complexity" evidence="10">
    <location>
        <begin position="1953"/>
        <end position="1974"/>
    </location>
</feature>
<evidence type="ECO:0000313" key="13">
    <source>
        <dbReference type="EMBL" id="CAH1112572.1"/>
    </source>
</evidence>
<dbReference type="GO" id="GO:0004386">
    <property type="term" value="F:helicase activity"/>
    <property type="evidence" value="ECO:0007669"/>
    <property type="project" value="UniProtKB-KW"/>
</dbReference>
<dbReference type="InterPro" id="IPR001650">
    <property type="entry name" value="Helicase_C-like"/>
</dbReference>
<evidence type="ECO:0008006" key="15">
    <source>
        <dbReference type="Google" id="ProtNLM"/>
    </source>
</evidence>
<evidence type="ECO:0000259" key="11">
    <source>
        <dbReference type="PROSITE" id="PS51192"/>
    </source>
</evidence>
<proteinExistence type="inferred from homology"/>
<feature type="compositionally biased region" description="Polar residues" evidence="10">
    <location>
        <begin position="1149"/>
        <end position="1177"/>
    </location>
</feature>
<dbReference type="Gene3D" id="1.20.120.850">
    <property type="entry name" value="SWI2/SNF2 ATPases, N-terminal domain"/>
    <property type="match status" value="1"/>
</dbReference>
<dbReference type="PANTHER" id="PTHR45797:SF1">
    <property type="entry name" value="HELICASE ARIP4"/>
    <property type="match status" value="1"/>
</dbReference>
<feature type="region of interest" description="Disordered" evidence="10">
    <location>
        <begin position="1695"/>
        <end position="1719"/>
    </location>
</feature>
<dbReference type="Pfam" id="PF00176">
    <property type="entry name" value="SNF2-rel_dom"/>
    <property type="match status" value="1"/>
</dbReference>
<accession>A0A9P0DA06</accession>
<keyword evidence="7" id="KW-0238">DNA-binding</keyword>
<feature type="compositionally biased region" description="Low complexity" evidence="10">
    <location>
        <begin position="178"/>
        <end position="192"/>
    </location>
</feature>
<dbReference type="GO" id="GO:0005634">
    <property type="term" value="C:nucleus"/>
    <property type="evidence" value="ECO:0007669"/>
    <property type="project" value="UniProtKB-SubCell"/>
</dbReference>
<keyword evidence="5" id="KW-0347">Helicase</keyword>
<dbReference type="InterPro" id="IPR044573">
    <property type="entry name" value="ARIP4_DEXHc"/>
</dbReference>
<feature type="compositionally biased region" description="Acidic residues" evidence="10">
    <location>
        <begin position="449"/>
        <end position="469"/>
    </location>
</feature>
<feature type="compositionally biased region" description="Low complexity" evidence="10">
    <location>
        <begin position="1133"/>
        <end position="1148"/>
    </location>
</feature>
<feature type="compositionally biased region" description="Polar residues" evidence="10">
    <location>
        <begin position="1892"/>
        <end position="1918"/>
    </location>
</feature>
<keyword evidence="8" id="KW-0539">Nucleus</keyword>
<keyword evidence="14" id="KW-1185">Reference proteome</keyword>
<evidence type="ECO:0000256" key="9">
    <source>
        <dbReference type="SAM" id="Coils"/>
    </source>
</evidence>
<evidence type="ECO:0000256" key="5">
    <source>
        <dbReference type="ARBA" id="ARBA00022806"/>
    </source>
</evidence>
<feature type="region of interest" description="Disordered" evidence="10">
    <location>
        <begin position="880"/>
        <end position="944"/>
    </location>
</feature>
<dbReference type="InterPro" id="IPR038718">
    <property type="entry name" value="SNF2-like_sf"/>
</dbReference>
<feature type="compositionally biased region" description="Low complexity" evidence="10">
    <location>
        <begin position="1986"/>
        <end position="1998"/>
    </location>
</feature>
<feature type="compositionally biased region" description="Pro residues" evidence="10">
    <location>
        <begin position="2079"/>
        <end position="2097"/>
    </location>
</feature>
<feature type="region of interest" description="Disordered" evidence="10">
    <location>
        <begin position="1842"/>
        <end position="2127"/>
    </location>
</feature>
<feature type="compositionally biased region" description="Pro residues" evidence="10">
    <location>
        <begin position="1999"/>
        <end position="2017"/>
    </location>
</feature>
<feature type="domain" description="Helicase C-terminal" evidence="12">
    <location>
        <begin position="1349"/>
        <end position="1516"/>
    </location>
</feature>
<feature type="coiled-coil region" evidence="9">
    <location>
        <begin position="286"/>
        <end position="313"/>
    </location>
</feature>
<dbReference type="Proteomes" id="UP001153636">
    <property type="component" value="Chromosome 6"/>
</dbReference>
<dbReference type="Gene3D" id="3.40.50.10810">
    <property type="entry name" value="Tandem AAA-ATPase domain"/>
    <property type="match status" value="1"/>
</dbReference>
<comment type="similarity">
    <text evidence="2">Belongs to the SNF2/RAD54 helicase family.</text>
</comment>
<keyword evidence="6" id="KW-0067">ATP-binding</keyword>
<feature type="compositionally biased region" description="Pro residues" evidence="10">
    <location>
        <begin position="2117"/>
        <end position="2127"/>
    </location>
</feature>
<dbReference type="InterPro" id="IPR000330">
    <property type="entry name" value="SNF2_N"/>
</dbReference>
<feature type="region of interest" description="Disordered" evidence="10">
    <location>
        <begin position="95"/>
        <end position="204"/>
    </location>
</feature>
<feature type="compositionally biased region" description="Low complexity" evidence="10">
    <location>
        <begin position="2018"/>
        <end position="2038"/>
    </location>
</feature>
<dbReference type="CDD" id="cd18793">
    <property type="entry name" value="SF2_C_SNF"/>
    <property type="match status" value="1"/>
</dbReference>
<evidence type="ECO:0000256" key="3">
    <source>
        <dbReference type="ARBA" id="ARBA00022741"/>
    </source>
</evidence>
<feature type="compositionally biased region" description="Acidic residues" evidence="10">
    <location>
        <begin position="1919"/>
        <end position="1930"/>
    </location>
</feature>
<dbReference type="PANTHER" id="PTHR45797">
    <property type="entry name" value="RAD54-LIKE"/>
    <property type="match status" value="1"/>
</dbReference>
<protein>
    <recommendedName>
        <fullName evidence="15">Helicase ARIP4</fullName>
    </recommendedName>
</protein>
<feature type="compositionally biased region" description="Polar residues" evidence="10">
    <location>
        <begin position="474"/>
        <end position="485"/>
    </location>
</feature>
<dbReference type="SMART" id="SM00490">
    <property type="entry name" value="HELICc"/>
    <property type="match status" value="1"/>
</dbReference>
<dbReference type="Pfam" id="PF00271">
    <property type="entry name" value="Helicase_C"/>
    <property type="match status" value="1"/>
</dbReference>
<keyword evidence="4" id="KW-0378">Hydrolase</keyword>
<evidence type="ECO:0000256" key="2">
    <source>
        <dbReference type="ARBA" id="ARBA00007025"/>
    </source>
</evidence>
<name>A0A9P0DA06_9CUCU</name>
<dbReference type="PRINTS" id="PR01217">
    <property type="entry name" value="PRICHEXTENSN"/>
</dbReference>
<evidence type="ECO:0000259" key="12">
    <source>
        <dbReference type="PROSITE" id="PS51194"/>
    </source>
</evidence>
<dbReference type="PROSITE" id="PS51192">
    <property type="entry name" value="HELICASE_ATP_BIND_1"/>
    <property type="match status" value="1"/>
</dbReference>
<feature type="compositionally biased region" description="Pro residues" evidence="10">
    <location>
        <begin position="2039"/>
        <end position="2055"/>
    </location>
</feature>
<feature type="domain" description="Helicase ATP-binding" evidence="11">
    <location>
        <begin position="536"/>
        <end position="748"/>
    </location>
</feature>
<feature type="region of interest" description="Disordered" evidence="10">
    <location>
        <begin position="1"/>
        <end position="68"/>
    </location>
</feature>
<dbReference type="InterPro" id="IPR049730">
    <property type="entry name" value="SNF2/RAD54-like_C"/>
</dbReference>
<dbReference type="CDD" id="cd18069">
    <property type="entry name" value="DEXHc_ARIP4"/>
    <property type="match status" value="1"/>
</dbReference>
<evidence type="ECO:0000256" key="8">
    <source>
        <dbReference type="ARBA" id="ARBA00023242"/>
    </source>
</evidence>
<dbReference type="Gene3D" id="3.40.50.300">
    <property type="entry name" value="P-loop containing nucleotide triphosphate hydrolases"/>
    <property type="match status" value="2"/>
</dbReference>
<feature type="compositionally biased region" description="Low complexity" evidence="10">
    <location>
        <begin position="2098"/>
        <end position="2116"/>
    </location>
</feature>
<feature type="compositionally biased region" description="Basic residues" evidence="10">
    <location>
        <begin position="899"/>
        <end position="911"/>
    </location>
</feature>
<feature type="compositionally biased region" description="Low complexity" evidence="10">
    <location>
        <begin position="1857"/>
        <end position="1867"/>
    </location>
</feature>
<feature type="region of interest" description="Disordered" evidence="10">
    <location>
        <begin position="1133"/>
        <end position="1192"/>
    </location>
</feature>
<evidence type="ECO:0000256" key="7">
    <source>
        <dbReference type="ARBA" id="ARBA00023125"/>
    </source>
</evidence>
<feature type="compositionally biased region" description="Basic and acidic residues" evidence="10">
    <location>
        <begin position="1568"/>
        <end position="1592"/>
    </location>
</feature>
<dbReference type="OrthoDB" id="2020972at2759"/>
<keyword evidence="9" id="KW-0175">Coiled coil</keyword>
<gene>
    <name evidence="13" type="ORF">PSYICH_LOCUS12283</name>
</gene>
<feature type="region of interest" description="Disordered" evidence="10">
    <location>
        <begin position="404"/>
        <end position="485"/>
    </location>
</feature>
<dbReference type="SUPFAM" id="SSF52540">
    <property type="entry name" value="P-loop containing nucleoside triphosphate hydrolases"/>
    <property type="match status" value="2"/>
</dbReference>
<feature type="region of interest" description="Disordered" evidence="10">
    <location>
        <begin position="1568"/>
        <end position="1622"/>
    </location>
</feature>
<dbReference type="GO" id="GO:0005524">
    <property type="term" value="F:ATP binding"/>
    <property type="evidence" value="ECO:0007669"/>
    <property type="project" value="UniProtKB-KW"/>
</dbReference>
<dbReference type="GO" id="GO:0003677">
    <property type="term" value="F:DNA binding"/>
    <property type="evidence" value="ECO:0007669"/>
    <property type="project" value="UniProtKB-KW"/>
</dbReference>
<evidence type="ECO:0000256" key="10">
    <source>
        <dbReference type="SAM" id="MobiDB-lite"/>
    </source>
</evidence>
<dbReference type="SMART" id="SM00487">
    <property type="entry name" value="DEXDc"/>
    <property type="match status" value="1"/>
</dbReference>
<dbReference type="EMBL" id="OV651818">
    <property type="protein sequence ID" value="CAH1112572.1"/>
    <property type="molecule type" value="Genomic_DNA"/>
</dbReference>
<keyword evidence="3" id="KW-0547">Nucleotide-binding</keyword>
<evidence type="ECO:0000256" key="1">
    <source>
        <dbReference type="ARBA" id="ARBA00004123"/>
    </source>
</evidence>
<comment type="subcellular location">
    <subcellularLocation>
        <location evidence="1">Nucleus</location>
    </subcellularLocation>
</comment>
<evidence type="ECO:0000256" key="4">
    <source>
        <dbReference type="ARBA" id="ARBA00022801"/>
    </source>
</evidence>